<accession>A0A2P5E6X5</accession>
<dbReference type="GO" id="GO:0004568">
    <property type="term" value="F:chitinase activity"/>
    <property type="evidence" value="ECO:0007669"/>
    <property type="project" value="TreeGrafter"/>
</dbReference>
<name>A0A2P5E6X5_TREOI</name>
<dbReference type="SUPFAM" id="SSF51445">
    <property type="entry name" value="(Trans)glycosidases"/>
    <property type="match status" value="1"/>
</dbReference>
<keyword evidence="3" id="KW-1185">Reference proteome</keyword>
<feature type="domain" description="GH18" evidence="1">
    <location>
        <begin position="6"/>
        <end position="336"/>
    </location>
</feature>
<evidence type="ECO:0000313" key="3">
    <source>
        <dbReference type="Proteomes" id="UP000237000"/>
    </source>
</evidence>
<dbReference type="GO" id="GO:0005576">
    <property type="term" value="C:extracellular region"/>
    <property type="evidence" value="ECO:0007669"/>
    <property type="project" value="TreeGrafter"/>
</dbReference>
<dbReference type="STRING" id="63057.A0A2P5E6X5"/>
<dbReference type="PANTHER" id="PTHR11177:SF317">
    <property type="entry name" value="CHITINASE 12-RELATED"/>
    <property type="match status" value="1"/>
</dbReference>
<gene>
    <name evidence="2" type="ORF">TorRG33x02_229300</name>
</gene>
<dbReference type="InterPro" id="IPR017853">
    <property type="entry name" value="GH"/>
</dbReference>
<dbReference type="InterPro" id="IPR001223">
    <property type="entry name" value="Glyco_hydro18_cat"/>
</dbReference>
<evidence type="ECO:0000313" key="2">
    <source>
        <dbReference type="EMBL" id="PON81298.1"/>
    </source>
</evidence>
<dbReference type="Pfam" id="PF00704">
    <property type="entry name" value="Glyco_hydro_18"/>
    <property type="match status" value="1"/>
</dbReference>
<dbReference type="GO" id="GO:0005975">
    <property type="term" value="P:carbohydrate metabolic process"/>
    <property type="evidence" value="ECO:0007669"/>
    <property type="project" value="InterPro"/>
</dbReference>
<reference evidence="3" key="1">
    <citation type="submission" date="2016-06" db="EMBL/GenBank/DDBJ databases">
        <title>Parallel loss of symbiosis genes in relatives of nitrogen-fixing non-legume Parasponia.</title>
        <authorList>
            <person name="Van Velzen R."/>
            <person name="Holmer R."/>
            <person name="Bu F."/>
            <person name="Rutten L."/>
            <person name="Van Zeijl A."/>
            <person name="Liu W."/>
            <person name="Santuari L."/>
            <person name="Cao Q."/>
            <person name="Sharma T."/>
            <person name="Shen D."/>
            <person name="Roswanjaya Y."/>
            <person name="Wardhani T."/>
            <person name="Kalhor M.S."/>
            <person name="Jansen J."/>
            <person name="Van den Hoogen J."/>
            <person name="Gungor B."/>
            <person name="Hartog M."/>
            <person name="Hontelez J."/>
            <person name="Verver J."/>
            <person name="Yang W.-C."/>
            <person name="Schijlen E."/>
            <person name="Repin R."/>
            <person name="Schilthuizen M."/>
            <person name="Schranz E."/>
            <person name="Heidstra R."/>
            <person name="Miyata K."/>
            <person name="Fedorova E."/>
            <person name="Kohlen W."/>
            <person name="Bisseling T."/>
            <person name="Smit S."/>
            <person name="Geurts R."/>
        </authorList>
    </citation>
    <scope>NUCLEOTIDE SEQUENCE [LARGE SCALE GENOMIC DNA]</scope>
    <source>
        <strain evidence="3">cv. RG33-2</strain>
    </source>
</reference>
<evidence type="ECO:0000259" key="1">
    <source>
        <dbReference type="PROSITE" id="PS51910"/>
    </source>
</evidence>
<dbReference type="GO" id="GO:0008061">
    <property type="term" value="F:chitin binding"/>
    <property type="evidence" value="ECO:0007669"/>
    <property type="project" value="InterPro"/>
</dbReference>
<sequence>MSGSNGIKGGYWLSKDAASFPPERIPTSYFTHLFYAFVKVNANNGKLIVSKSQEIKDFIAKIQTGHKKALLSIGGPRSATENPSNAISVVANDPIKRSTFINSAIETALKFGFDGLDLAWEFPETQVDMNNLATLFADWRNQIDDQQADLLLTATVYFAAKIPRGSLSITYPLDSINQNLDFVNLILYDYYPTTGAHAQFNANTDYTRSSNSGIASWTSAGAAANKLVLGIPLFGKKWTLLDENENGTGAPVVSYDGVVPYNKIPGAESGTYDSSTISQYLADGTSWFGYDGTRSIKEKIQYAKSKNLIGGYFLYALGDEDQNHTLSQAASTAWDN</sequence>
<dbReference type="InParanoid" id="A0A2P5E6X5"/>
<comment type="caution">
    <text evidence="2">The sequence shown here is derived from an EMBL/GenBank/DDBJ whole genome shotgun (WGS) entry which is preliminary data.</text>
</comment>
<proteinExistence type="predicted"/>
<dbReference type="EMBL" id="JXTC01000220">
    <property type="protein sequence ID" value="PON81298.1"/>
    <property type="molecule type" value="Genomic_DNA"/>
</dbReference>
<dbReference type="PROSITE" id="PS51910">
    <property type="entry name" value="GH18_2"/>
    <property type="match status" value="1"/>
</dbReference>
<dbReference type="SMART" id="SM00636">
    <property type="entry name" value="Glyco_18"/>
    <property type="match status" value="1"/>
</dbReference>
<dbReference type="InterPro" id="IPR029070">
    <property type="entry name" value="Chitinase_insertion_sf"/>
</dbReference>
<protein>
    <submittedName>
        <fullName evidence="2">1,4-alpha-glucan-branching enzyme</fullName>
    </submittedName>
</protein>
<dbReference type="GO" id="GO:0006032">
    <property type="term" value="P:chitin catabolic process"/>
    <property type="evidence" value="ECO:0007669"/>
    <property type="project" value="TreeGrafter"/>
</dbReference>
<organism evidence="2 3">
    <name type="scientific">Trema orientale</name>
    <name type="common">Charcoal tree</name>
    <name type="synonym">Celtis orientalis</name>
    <dbReference type="NCBI Taxonomy" id="63057"/>
    <lineage>
        <taxon>Eukaryota</taxon>
        <taxon>Viridiplantae</taxon>
        <taxon>Streptophyta</taxon>
        <taxon>Embryophyta</taxon>
        <taxon>Tracheophyta</taxon>
        <taxon>Spermatophyta</taxon>
        <taxon>Magnoliopsida</taxon>
        <taxon>eudicotyledons</taxon>
        <taxon>Gunneridae</taxon>
        <taxon>Pentapetalae</taxon>
        <taxon>rosids</taxon>
        <taxon>fabids</taxon>
        <taxon>Rosales</taxon>
        <taxon>Cannabaceae</taxon>
        <taxon>Trema</taxon>
    </lineage>
</organism>
<dbReference type="Gene3D" id="3.20.20.80">
    <property type="entry name" value="Glycosidases"/>
    <property type="match status" value="1"/>
</dbReference>
<dbReference type="OrthoDB" id="76388at2759"/>
<dbReference type="PANTHER" id="PTHR11177">
    <property type="entry name" value="CHITINASE"/>
    <property type="match status" value="1"/>
</dbReference>
<dbReference type="Gene3D" id="3.10.50.10">
    <property type="match status" value="1"/>
</dbReference>
<dbReference type="InterPro" id="IPR050314">
    <property type="entry name" value="Glycosyl_Hydrlase_18"/>
</dbReference>
<dbReference type="AlphaFoldDB" id="A0A2P5E6X5"/>
<dbReference type="InterPro" id="IPR011583">
    <property type="entry name" value="Chitinase_II/V-like_cat"/>
</dbReference>
<dbReference type="Proteomes" id="UP000237000">
    <property type="component" value="Unassembled WGS sequence"/>
</dbReference>